<name>A0A916YBK9_9MICO</name>
<gene>
    <name evidence="9" type="ORF">GCM10010915_19570</name>
</gene>
<feature type="transmembrane region" description="Helical" evidence="8">
    <location>
        <begin position="290"/>
        <end position="310"/>
    </location>
</feature>
<dbReference type="GO" id="GO:0005886">
    <property type="term" value="C:plasma membrane"/>
    <property type="evidence" value="ECO:0007669"/>
    <property type="project" value="UniProtKB-SubCell"/>
</dbReference>
<feature type="transmembrane region" description="Helical" evidence="8">
    <location>
        <begin position="258"/>
        <end position="278"/>
    </location>
</feature>
<reference evidence="9" key="2">
    <citation type="submission" date="2020-09" db="EMBL/GenBank/DDBJ databases">
        <authorList>
            <person name="Sun Q."/>
            <person name="Zhou Y."/>
        </authorList>
    </citation>
    <scope>NUCLEOTIDE SEQUENCE</scope>
    <source>
        <strain evidence="9">CGMCC 1.15152</strain>
    </source>
</reference>
<evidence type="ECO:0000256" key="4">
    <source>
        <dbReference type="ARBA" id="ARBA00022475"/>
    </source>
</evidence>
<feature type="transmembrane region" description="Helical" evidence="8">
    <location>
        <begin position="169"/>
        <end position="191"/>
    </location>
</feature>
<evidence type="ECO:0000256" key="1">
    <source>
        <dbReference type="ARBA" id="ARBA00004651"/>
    </source>
</evidence>
<comment type="caution">
    <text evidence="9">The sequence shown here is derived from an EMBL/GenBank/DDBJ whole genome shotgun (WGS) entry which is preliminary data.</text>
</comment>
<protein>
    <submittedName>
        <fullName evidence="9">Membrane protein</fullName>
    </submittedName>
</protein>
<evidence type="ECO:0000313" key="9">
    <source>
        <dbReference type="EMBL" id="GGD38875.1"/>
    </source>
</evidence>
<dbReference type="EMBL" id="BMHO01000001">
    <property type="protein sequence ID" value="GGD38875.1"/>
    <property type="molecule type" value="Genomic_DNA"/>
</dbReference>
<feature type="transmembrane region" description="Helical" evidence="8">
    <location>
        <begin position="126"/>
        <end position="148"/>
    </location>
</feature>
<feature type="transmembrane region" description="Helical" evidence="8">
    <location>
        <begin position="7"/>
        <end position="27"/>
    </location>
</feature>
<keyword evidence="10" id="KW-1185">Reference proteome</keyword>
<organism evidence="9 10">
    <name type="scientific">Microbacterium faecale</name>
    <dbReference type="NCBI Taxonomy" id="1804630"/>
    <lineage>
        <taxon>Bacteria</taxon>
        <taxon>Bacillati</taxon>
        <taxon>Actinomycetota</taxon>
        <taxon>Actinomycetes</taxon>
        <taxon>Micrococcales</taxon>
        <taxon>Microbacteriaceae</taxon>
        <taxon>Microbacterium</taxon>
    </lineage>
</organism>
<dbReference type="AlphaFoldDB" id="A0A916YBK9"/>
<keyword evidence="3" id="KW-0813">Transport</keyword>
<comment type="similarity">
    <text evidence="2">Belongs to the auxin efflux carrier (TC 2.A.69) family.</text>
</comment>
<dbReference type="GO" id="GO:0055085">
    <property type="term" value="P:transmembrane transport"/>
    <property type="evidence" value="ECO:0007669"/>
    <property type="project" value="InterPro"/>
</dbReference>
<evidence type="ECO:0000256" key="2">
    <source>
        <dbReference type="ARBA" id="ARBA00010145"/>
    </source>
</evidence>
<accession>A0A916YBK9</accession>
<keyword evidence="5 8" id="KW-0812">Transmembrane</keyword>
<dbReference type="Proteomes" id="UP000633205">
    <property type="component" value="Unassembled WGS sequence"/>
</dbReference>
<feature type="transmembrane region" description="Helical" evidence="8">
    <location>
        <begin position="39"/>
        <end position="57"/>
    </location>
</feature>
<evidence type="ECO:0000256" key="3">
    <source>
        <dbReference type="ARBA" id="ARBA00022448"/>
    </source>
</evidence>
<dbReference type="Gene3D" id="1.20.1530.20">
    <property type="match status" value="1"/>
</dbReference>
<evidence type="ECO:0000256" key="5">
    <source>
        <dbReference type="ARBA" id="ARBA00022692"/>
    </source>
</evidence>
<feature type="transmembrane region" description="Helical" evidence="8">
    <location>
        <begin position="229"/>
        <end position="252"/>
    </location>
</feature>
<comment type="subcellular location">
    <subcellularLocation>
        <location evidence="1">Cell membrane</location>
        <topology evidence="1">Multi-pass membrane protein</topology>
    </subcellularLocation>
</comment>
<reference evidence="9" key="1">
    <citation type="journal article" date="2014" name="Int. J. Syst. Evol. Microbiol.">
        <title>Complete genome sequence of Corynebacterium casei LMG S-19264T (=DSM 44701T), isolated from a smear-ripened cheese.</title>
        <authorList>
            <consortium name="US DOE Joint Genome Institute (JGI-PGF)"/>
            <person name="Walter F."/>
            <person name="Albersmeier A."/>
            <person name="Kalinowski J."/>
            <person name="Ruckert C."/>
        </authorList>
    </citation>
    <scope>NUCLEOTIDE SEQUENCE</scope>
    <source>
        <strain evidence="9">CGMCC 1.15152</strain>
    </source>
</reference>
<dbReference type="PANTHER" id="PTHR36838">
    <property type="entry name" value="AUXIN EFFLUX CARRIER FAMILY PROTEIN"/>
    <property type="match status" value="1"/>
</dbReference>
<evidence type="ECO:0000256" key="8">
    <source>
        <dbReference type="SAM" id="Phobius"/>
    </source>
</evidence>
<evidence type="ECO:0000256" key="6">
    <source>
        <dbReference type="ARBA" id="ARBA00022989"/>
    </source>
</evidence>
<dbReference type="Pfam" id="PF03547">
    <property type="entry name" value="Mem_trans"/>
    <property type="match status" value="1"/>
</dbReference>
<feature type="transmembrane region" description="Helical" evidence="8">
    <location>
        <begin position="69"/>
        <end position="92"/>
    </location>
</feature>
<keyword evidence="4" id="KW-1003">Cell membrane</keyword>
<feature type="transmembrane region" description="Helical" evidence="8">
    <location>
        <begin position="197"/>
        <end position="217"/>
    </location>
</feature>
<sequence>MRERPVIDVLTGFAVVAVAIITGYVIGRIDLLGENGSAILGRLSFFVLNPFLMFVVLSDADVEMLFSSLLPASAAAAFAVMVVYGLIAKFVWRRSWGDTTVGMLSAGQVNGNNVGIPISTYLLGNAAYSAPIILMQQIVFMPLTLAVLDTLSNGSSRGWKAIARVFRNPMIIGSLLGLAVALSGLTVPPLIYEPLALVANAAVPIILISFGMSLHGQRVLTVRGHRRDALFATALKLAGMPLAAYFLGRFLFDLDPHALLVVVVLAALPTAQNVFNVAQRYGIGYLLSRDAVFLTTVGCVPVLFVAALALGT</sequence>
<dbReference type="InterPro" id="IPR038770">
    <property type="entry name" value="Na+/solute_symporter_sf"/>
</dbReference>
<proteinExistence type="inferred from homology"/>
<dbReference type="InterPro" id="IPR004776">
    <property type="entry name" value="Mem_transp_PIN-like"/>
</dbReference>
<keyword evidence="6 8" id="KW-1133">Transmembrane helix</keyword>
<evidence type="ECO:0000313" key="10">
    <source>
        <dbReference type="Proteomes" id="UP000633205"/>
    </source>
</evidence>
<dbReference type="PANTHER" id="PTHR36838:SF1">
    <property type="entry name" value="SLR1864 PROTEIN"/>
    <property type="match status" value="1"/>
</dbReference>
<keyword evidence="7 8" id="KW-0472">Membrane</keyword>
<evidence type="ECO:0000256" key="7">
    <source>
        <dbReference type="ARBA" id="ARBA00023136"/>
    </source>
</evidence>